<dbReference type="GO" id="GO:0004829">
    <property type="term" value="F:threonine-tRNA ligase activity"/>
    <property type="evidence" value="ECO:0007669"/>
    <property type="project" value="UniProtKB-EC"/>
</dbReference>
<dbReference type="Gene3D" id="3.30.930.10">
    <property type="entry name" value="Bira Bifunctional Protein, Domain 2"/>
    <property type="match status" value="1"/>
</dbReference>
<evidence type="ECO:0000256" key="7">
    <source>
        <dbReference type="ARBA" id="ARBA00022840"/>
    </source>
</evidence>
<dbReference type="Proteomes" id="UP000619260">
    <property type="component" value="Unassembled WGS sequence"/>
</dbReference>
<evidence type="ECO:0000256" key="8">
    <source>
        <dbReference type="ARBA" id="ARBA00022917"/>
    </source>
</evidence>
<feature type="region of interest" description="Disordered" evidence="11">
    <location>
        <begin position="317"/>
        <end position="356"/>
    </location>
</feature>
<evidence type="ECO:0000256" key="1">
    <source>
        <dbReference type="ARBA" id="ARBA00008226"/>
    </source>
</evidence>
<dbReference type="GO" id="GO:0046872">
    <property type="term" value="F:metal ion binding"/>
    <property type="evidence" value="ECO:0007669"/>
    <property type="project" value="UniProtKB-KW"/>
</dbReference>
<sequence>MRDHRRIGRELGYFHSAPLVGAGLPIWLPDGAAARHAVESYLHEVERRAGYRHVYSPPLARREMFERSGHLPHFAEEMFPGMADGEGELFLRPSLCPHHAQVYASRGRSYRELPLRVGELGPMHRMERSGVLGGLSRVRAVSLNDGHIFCRPDQVAGEIARELGLLRRAHRAVGIEAARYRLSLAGAGDKYVKELPWERAAQLLREGLAGAGLRADEEPGEAAFYGPKIDVQIVDPAGREQTLSTVQVDFFQPERFGLSYVDADGERRRPVMVHRSLLGSMERLMAHLLEVHDGALPAWWRRCRRWCCRSVRGRRTRRGSSRTGRSNGGYASRSGTTAPWERGSGRQRSAGCPSRR</sequence>
<evidence type="ECO:0000256" key="3">
    <source>
        <dbReference type="ARBA" id="ARBA00022598"/>
    </source>
</evidence>
<gene>
    <name evidence="13" type="ORF">Val02_79970</name>
</gene>
<dbReference type="EMBL" id="BOPF01000044">
    <property type="protein sequence ID" value="GIJ51111.1"/>
    <property type="molecule type" value="Genomic_DNA"/>
</dbReference>
<evidence type="ECO:0000256" key="5">
    <source>
        <dbReference type="ARBA" id="ARBA00022741"/>
    </source>
</evidence>
<dbReference type="PRINTS" id="PR01047">
    <property type="entry name" value="TRNASYNTHTHR"/>
</dbReference>
<feature type="domain" description="Aminoacyl-transfer RNA synthetases class-II family profile" evidence="12">
    <location>
        <begin position="29"/>
        <end position="297"/>
    </location>
</feature>
<comment type="similarity">
    <text evidence="1">Belongs to the class-II aminoacyl-tRNA synthetase family.</text>
</comment>
<organism evidence="13 14">
    <name type="scientific">Virgisporangium aliadipatigenens</name>
    <dbReference type="NCBI Taxonomy" id="741659"/>
    <lineage>
        <taxon>Bacteria</taxon>
        <taxon>Bacillati</taxon>
        <taxon>Actinomycetota</taxon>
        <taxon>Actinomycetes</taxon>
        <taxon>Micromonosporales</taxon>
        <taxon>Micromonosporaceae</taxon>
        <taxon>Virgisporangium</taxon>
    </lineage>
</organism>
<keyword evidence="7" id="KW-0067">ATP-binding</keyword>
<keyword evidence="14" id="KW-1185">Reference proteome</keyword>
<keyword evidence="8" id="KW-0648">Protein biosynthesis</keyword>
<proteinExistence type="inferred from homology"/>
<dbReference type="InterPro" id="IPR045864">
    <property type="entry name" value="aa-tRNA-synth_II/BPL/LPL"/>
</dbReference>
<evidence type="ECO:0000313" key="14">
    <source>
        <dbReference type="Proteomes" id="UP000619260"/>
    </source>
</evidence>
<accession>A0A8J3YWL0</accession>
<evidence type="ECO:0000259" key="12">
    <source>
        <dbReference type="PROSITE" id="PS50862"/>
    </source>
</evidence>
<comment type="catalytic activity">
    <reaction evidence="10">
        <text>tRNA(Thr) + L-threonine + ATP = L-threonyl-tRNA(Thr) + AMP + diphosphate + H(+)</text>
        <dbReference type="Rhea" id="RHEA:24624"/>
        <dbReference type="Rhea" id="RHEA-COMP:9670"/>
        <dbReference type="Rhea" id="RHEA-COMP:9704"/>
        <dbReference type="ChEBI" id="CHEBI:15378"/>
        <dbReference type="ChEBI" id="CHEBI:30616"/>
        <dbReference type="ChEBI" id="CHEBI:33019"/>
        <dbReference type="ChEBI" id="CHEBI:57926"/>
        <dbReference type="ChEBI" id="CHEBI:78442"/>
        <dbReference type="ChEBI" id="CHEBI:78534"/>
        <dbReference type="ChEBI" id="CHEBI:456215"/>
        <dbReference type="EC" id="6.1.1.3"/>
    </reaction>
</comment>
<dbReference type="InterPro" id="IPR006195">
    <property type="entry name" value="aa-tRNA-synth_II"/>
</dbReference>
<dbReference type="PANTHER" id="PTHR11451:SF56">
    <property type="entry name" value="THREONINE--TRNA LIGASE 1"/>
    <property type="match status" value="1"/>
</dbReference>
<dbReference type="GO" id="GO:0005524">
    <property type="term" value="F:ATP binding"/>
    <property type="evidence" value="ECO:0007669"/>
    <property type="project" value="UniProtKB-KW"/>
</dbReference>
<dbReference type="GO" id="GO:0005737">
    <property type="term" value="C:cytoplasm"/>
    <property type="evidence" value="ECO:0007669"/>
    <property type="project" value="InterPro"/>
</dbReference>
<evidence type="ECO:0000256" key="11">
    <source>
        <dbReference type="SAM" id="MobiDB-lite"/>
    </source>
</evidence>
<dbReference type="PANTHER" id="PTHR11451">
    <property type="entry name" value="THREONINE-TRNA LIGASE"/>
    <property type="match status" value="1"/>
</dbReference>
<dbReference type="PROSITE" id="PS50862">
    <property type="entry name" value="AA_TRNA_LIGASE_II"/>
    <property type="match status" value="1"/>
</dbReference>
<protein>
    <recommendedName>
        <fullName evidence="2">threonine--tRNA ligase</fullName>
        <ecNumber evidence="2">6.1.1.3</ecNumber>
    </recommendedName>
</protein>
<evidence type="ECO:0000256" key="9">
    <source>
        <dbReference type="ARBA" id="ARBA00023146"/>
    </source>
</evidence>
<keyword evidence="5" id="KW-0547">Nucleotide-binding</keyword>
<evidence type="ECO:0000256" key="4">
    <source>
        <dbReference type="ARBA" id="ARBA00022723"/>
    </source>
</evidence>
<dbReference type="GO" id="GO:0006435">
    <property type="term" value="P:threonyl-tRNA aminoacylation"/>
    <property type="evidence" value="ECO:0007669"/>
    <property type="project" value="InterPro"/>
</dbReference>
<dbReference type="AlphaFoldDB" id="A0A8J3YWL0"/>
<dbReference type="SUPFAM" id="SSF55681">
    <property type="entry name" value="Class II aaRS and biotin synthetases"/>
    <property type="match status" value="1"/>
</dbReference>
<dbReference type="FunFam" id="3.30.930.10:FF:000002">
    <property type="entry name" value="Threonine--tRNA ligase"/>
    <property type="match status" value="1"/>
</dbReference>
<evidence type="ECO:0000256" key="10">
    <source>
        <dbReference type="ARBA" id="ARBA00049515"/>
    </source>
</evidence>
<reference evidence="13" key="1">
    <citation type="submission" date="2021-01" db="EMBL/GenBank/DDBJ databases">
        <title>Whole genome shotgun sequence of Virgisporangium aliadipatigenens NBRC 105644.</title>
        <authorList>
            <person name="Komaki H."/>
            <person name="Tamura T."/>
        </authorList>
    </citation>
    <scope>NUCLEOTIDE SEQUENCE</scope>
    <source>
        <strain evidence="13">NBRC 105644</strain>
    </source>
</reference>
<evidence type="ECO:0000313" key="13">
    <source>
        <dbReference type="EMBL" id="GIJ51111.1"/>
    </source>
</evidence>
<dbReference type="InterPro" id="IPR002314">
    <property type="entry name" value="aa-tRNA-synt_IIb"/>
</dbReference>
<keyword evidence="4" id="KW-0479">Metal-binding</keyword>
<dbReference type="InterPro" id="IPR002320">
    <property type="entry name" value="Thr-tRNA-ligase_IIa"/>
</dbReference>
<dbReference type="Pfam" id="PF00587">
    <property type="entry name" value="tRNA-synt_2b"/>
    <property type="match status" value="1"/>
</dbReference>
<keyword evidence="9" id="KW-0030">Aminoacyl-tRNA synthetase</keyword>
<keyword evidence="3" id="KW-0436">Ligase</keyword>
<dbReference type="EC" id="6.1.1.3" evidence="2"/>
<name>A0A8J3YWL0_9ACTN</name>
<keyword evidence="6" id="KW-0862">Zinc</keyword>
<evidence type="ECO:0000256" key="2">
    <source>
        <dbReference type="ARBA" id="ARBA00013163"/>
    </source>
</evidence>
<comment type="caution">
    <text evidence="13">The sequence shown here is derived from an EMBL/GenBank/DDBJ whole genome shotgun (WGS) entry which is preliminary data.</text>
</comment>
<evidence type="ECO:0000256" key="6">
    <source>
        <dbReference type="ARBA" id="ARBA00022833"/>
    </source>
</evidence>